<dbReference type="PANTHER" id="PTHR23024:SF546">
    <property type="entry name" value="CARBOXYLESTERASE 120-RELATED"/>
    <property type="match status" value="1"/>
</dbReference>
<dbReference type="Proteomes" id="UP000525078">
    <property type="component" value="Unassembled WGS sequence"/>
</dbReference>
<organism evidence="4 5">
    <name type="scientific">Cannabis sativa</name>
    <name type="common">Hemp</name>
    <name type="synonym">Marijuana</name>
    <dbReference type="NCBI Taxonomy" id="3483"/>
    <lineage>
        <taxon>Eukaryota</taxon>
        <taxon>Viridiplantae</taxon>
        <taxon>Streptophyta</taxon>
        <taxon>Embryophyta</taxon>
        <taxon>Tracheophyta</taxon>
        <taxon>Spermatophyta</taxon>
        <taxon>Magnoliopsida</taxon>
        <taxon>eudicotyledons</taxon>
        <taxon>Gunneridae</taxon>
        <taxon>Pentapetalae</taxon>
        <taxon>rosids</taxon>
        <taxon>fabids</taxon>
        <taxon>Rosales</taxon>
        <taxon>Cannabaceae</taxon>
        <taxon>Cannabis</taxon>
    </lineage>
</organism>
<comment type="caution">
    <text evidence="4">The sequence shown here is derived from an EMBL/GenBank/DDBJ whole genome shotgun (WGS) entry which is preliminary data.</text>
</comment>
<dbReference type="InterPro" id="IPR050466">
    <property type="entry name" value="Carboxylest/Gibb_receptor"/>
</dbReference>
<evidence type="ECO:0000313" key="5">
    <source>
        <dbReference type="Proteomes" id="UP000525078"/>
    </source>
</evidence>
<dbReference type="PANTHER" id="PTHR23024">
    <property type="entry name" value="ARYLACETAMIDE DEACETYLASE"/>
    <property type="match status" value="1"/>
</dbReference>
<protein>
    <recommendedName>
        <fullName evidence="3">Alpha/beta hydrolase fold-3 domain-containing protein</fullName>
    </recommendedName>
</protein>
<feature type="domain" description="Alpha/beta hydrolase fold-3" evidence="3">
    <location>
        <begin position="72"/>
        <end position="294"/>
    </location>
</feature>
<proteinExistence type="inferred from homology"/>
<dbReference type="InterPro" id="IPR029058">
    <property type="entry name" value="AB_hydrolase_fold"/>
</dbReference>
<name>A0A7J6G4G8_CANSA</name>
<dbReference type="Pfam" id="PF07859">
    <property type="entry name" value="Abhydrolase_3"/>
    <property type="match status" value="1"/>
</dbReference>
<dbReference type="GO" id="GO:0016787">
    <property type="term" value="F:hydrolase activity"/>
    <property type="evidence" value="ECO:0007669"/>
    <property type="project" value="InterPro"/>
</dbReference>
<feature type="region of interest" description="Disordered" evidence="2">
    <location>
        <begin position="1"/>
        <end position="29"/>
    </location>
</feature>
<accession>A0A7J6G4G8</accession>
<dbReference type="InterPro" id="IPR013094">
    <property type="entry name" value="AB_hydrolase_3"/>
</dbReference>
<feature type="compositionally biased region" description="Polar residues" evidence="2">
    <location>
        <begin position="19"/>
        <end position="29"/>
    </location>
</feature>
<comment type="similarity">
    <text evidence="1">Belongs to the 'GDXG' lipolytic enzyme family.</text>
</comment>
<evidence type="ECO:0000256" key="2">
    <source>
        <dbReference type="SAM" id="MobiDB-lite"/>
    </source>
</evidence>
<reference evidence="4 5" key="1">
    <citation type="journal article" date="2020" name="bioRxiv">
        <title>Sequence and annotation of 42 cannabis genomes reveals extensive copy number variation in cannabinoid synthesis and pathogen resistance genes.</title>
        <authorList>
            <person name="Mckernan K.J."/>
            <person name="Helbert Y."/>
            <person name="Kane L.T."/>
            <person name="Ebling H."/>
            <person name="Zhang L."/>
            <person name="Liu B."/>
            <person name="Eaton Z."/>
            <person name="Mclaughlin S."/>
            <person name="Kingan S."/>
            <person name="Baybayan P."/>
            <person name="Concepcion G."/>
            <person name="Jordan M."/>
            <person name="Riva A."/>
            <person name="Barbazuk W."/>
            <person name="Harkins T."/>
        </authorList>
    </citation>
    <scope>NUCLEOTIDE SEQUENCE [LARGE SCALE GENOMIC DNA]</scope>
    <source>
        <strain evidence="5">cv. Jamaican Lion 4</strain>
        <tissue evidence="4">Leaf</tissue>
    </source>
</reference>
<dbReference type="Gene3D" id="3.40.50.1820">
    <property type="entry name" value="alpha/beta hydrolase"/>
    <property type="match status" value="1"/>
</dbReference>
<evidence type="ECO:0000256" key="1">
    <source>
        <dbReference type="ARBA" id="ARBA00010515"/>
    </source>
</evidence>
<dbReference type="SUPFAM" id="SSF53474">
    <property type="entry name" value="alpha/beta-Hydrolases"/>
    <property type="match status" value="1"/>
</dbReference>
<dbReference type="AlphaFoldDB" id="A0A7J6G4G8"/>
<evidence type="ECO:0000259" key="3">
    <source>
        <dbReference type="Pfam" id="PF07859"/>
    </source>
</evidence>
<dbReference type="EMBL" id="JAATIP010000077">
    <property type="protein sequence ID" value="KAF4377885.1"/>
    <property type="molecule type" value="Genomic_DNA"/>
</dbReference>
<evidence type="ECO:0000313" key="4">
    <source>
        <dbReference type="EMBL" id="KAF4377885.1"/>
    </source>
</evidence>
<sequence length="317" mass="35125">MGDLIRQNPDGTYTRLVSMPTTPASADPSSLSEVLTKDVTFNPTNNTWVRIYLPKKALVNNSSTTTNKLPLIVYYHGGGFYFTTVATTLNHNFCDTMSTQLDAVVVSVEYRMAPENRLPAAYDDAMEALDWIKSTDEIWLREYADISNCFLIGTSAGGNILHHVGVRASAAVEELAPLKIQGLIFHHPFFGGVTRTESEITGVNDPVIPQVSTDLCWELGLPIGADRDHKYSNPMADDQWSVNCARIKNLGWRLLVAGGDRDPVFDRQMMFVEMLKKDGVNVISHFIQGNPHGVEITEPSTAPSLFVSIKKFINNDM</sequence>
<gene>
    <name evidence="4" type="ORF">F8388_018486</name>
</gene>